<dbReference type="PANTHER" id="PTHR47091">
    <property type="entry name" value="ALPHA-PROTEIN KINASE 2-RELATED"/>
    <property type="match status" value="1"/>
</dbReference>
<name>A0AAZ1XIG9_OREAU</name>
<feature type="compositionally biased region" description="Polar residues" evidence="11">
    <location>
        <begin position="9"/>
        <end position="23"/>
    </location>
</feature>
<dbReference type="PROSITE" id="PS50835">
    <property type="entry name" value="IG_LIKE"/>
    <property type="match status" value="1"/>
</dbReference>
<keyword evidence="15" id="KW-1185">Reference proteome</keyword>
<dbReference type="InterPro" id="IPR013783">
    <property type="entry name" value="Ig-like_fold"/>
</dbReference>
<evidence type="ECO:0000256" key="10">
    <source>
        <dbReference type="ARBA" id="ARBA00051243"/>
    </source>
</evidence>
<comment type="catalytic activity">
    <reaction evidence="10">
        <text>L-tyrosyl-[protein] + ATP = O-phospho-L-tyrosyl-[protein] + ADP + H(+)</text>
        <dbReference type="Rhea" id="RHEA:10596"/>
        <dbReference type="Rhea" id="RHEA-COMP:10136"/>
        <dbReference type="Rhea" id="RHEA-COMP:20101"/>
        <dbReference type="ChEBI" id="CHEBI:15378"/>
        <dbReference type="ChEBI" id="CHEBI:30616"/>
        <dbReference type="ChEBI" id="CHEBI:46858"/>
        <dbReference type="ChEBI" id="CHEBI:61978"/>
        <dbReference type="ChEBI" id="CHEBI:456216"/>
        <dbReference type="EC" id="2.7.10.1"/>
    </reaction>
</comment>
<evidence type="ECO:0000256" key="8">
    <source>
        <dbReference type="ARBA" id="ARBA00047899"/>
    </source>
</evidence>
<dbReference type="SMART" id="SM00811">
    <property type="entry name" value="Alpha_kinase"/>
    <property type="match status" value="1"/>
</dbReference>
<keyword evidence="6" id="KW-1015">Disulfide bond</keyword>
<keyword evidence="3" id="KW-0723">Serine/threonine-protein kinase</keyword>
<dbReference type="GO" id="GO:0004674">
    <property type="term" value="F:protein serine/threonine kinase activity"/>
    <property type="evidence" value="ECO:0007669"/>
    <property type="project" value="UniProtKB-KW"/>
</dbReference>
<evidence type="ECO:0000313" key="14">
    <source>
        <dbReference type="Ensembl" id="ENSOABP00000067434.1"/>
    </source>
</evidence>
<dbReference type="Proteomes" id="UP000472276">
    <property type="component" value="Unassembled WGS sequence"/>
</dbReference>
<organism evidence="14 15">
    <name type="scientific">Oreochromis aureus</name>
    <name type="common">Israeli tilapia</name>
    <name type="synonym">Chromis aureus</name>
    <dbReference type="NCBI Taxonomy" id="47969"/>
    <lineage>
        <taxon>Eukaryota</taxon>
        <taxon>Metazoa</taxon>
        <taxon>Chordata</taxon>
        <taxon>Craniata</taxon>
        <taxon>Vertebrata</taxon>
        <taxon>Euteleostomi</taxon>
        <taxon>Actinopterygii</taxon>
        <taxon>Neopterygii</taxon>
        <taxon>Teleostei</taxon>
        <taxon>Neoteleostei</taxon>
        <taxon>Acanthomorphata</taxon>
        <taxon>Ovalentaria</taxon>
        <taxon>Cichlomorphae</taxon>
        <taxon>Cichliformes</taxon>
        <taxon>Cichlidae</taxon>
        <taxon>African cichlids</taxon>
        <taxon>Pseudocrenilabrinae</taxon>
        <taxon>Oreochromini</taxon>
        <taxon>Oreochromis</taxon>
    </lineage>
</organism>
<dbReference type="InterPro" id="IPR013151">
    <property type="entry name" value="Immunoglobulin_dom"/>
</dbReference>
<dbReference type="GO" id="GO:0004714">
    <property type="term" value="F:transmembrane receptor protein tyrosine kinase activity"/>
    <property type="evidence" value="ECO:0007669"/>
    <property type="project" value="UniProtKB-EC"/>
</dbReference>
<dbReference type="InterPro" id="IPR011009">
    <property type="entry name" value="Kinase-like_dom_sf"/>
</dbReference>
<keyword evidence="5" id="KW-0418">Kinase</keyword>
<reference evidence="14" key="3">
    <citation type="submission" date="2025-09" db="UniProtKB">
        <authorList>
            <consortium name="Ensembl"/>
        </authorList>
    </citation>
    <scope>IDENTIFICATION</scope>
</reference>
<feature type="region of interest" description="Disordered" evidence="11">
    <location>
        <begin position="449"/>
        <end position="471"/>
    </location>
</feature>
<comment type="catalytic activity">
    <reaction evidence="8">
        <text>L-threonyl-[protein] + ATP = O-phospho-L-threonyl-[protein] + ADP + H(+)</text>
        <dbReference type="Rhea" id="RHEA:46608"/>
        <dbReference type="Rhea" id="RHEA-COMP:11060"/>
        <dbReference type="Rhea" id="RHEA-COMP:11605"/>
        <dbReference type="ChEBI" id="CHEBI:15378"/>
        <dbReference type="ChEBI" id="CHEBI:30013"/>
        <dbReference type="ChEBI" id="CHEBI:30616"/>
        <dbReference type="ChEBI" id="CHEBI:61977"/>
        <dbReference type="ChEBI" id="CHEBI:456216"/>
        <dbReference type="EC" id="2.7.11.1"/>
    </reaction>
</comment>
<accession>A0AAZ1XIG9</accession>
<dbReference type="InterPro" id="IPR007110">
    <property type="entry name" value="Ig-like_dom"/>
</dbReference>
<evidence type="ECO:0000313" key="15">
    <source>
        <dbReference type="Proteomes" id="UP000472276"/>
    </source>
</evidence>
<sequence length="1345" mass="146425">MDASLPCADSQSQPALTDSQTLDFDSVVHSPTVDKLSAQEPGTETAHCLSDTTDKSTLHVSADPHSLKALSSIQNVSEQFSLSSEASPTDDNFRVQRCLSQSGRKSPLIPQLCQDLILPQPESASSPLMEGHTPPESFGAVSLTLEGLMELSVTVPYSSPSFSSENKPPLLRSLSPQSDSSDSDTAVAPLSDLYIFESDTQDFILSPSIAPGEIKCSEYQPLSQTSGEQVNHNCDKHVLMCDSSDVTGCHHSSCEEQSTENNEPDVSEHLGLRTPAVNACEAYFMSLNDERQRKAEVTGATPPRGNSPMEVWQDAHQYLAGDDTEDRDVLDKMHHSVIQEALAPASHLSCSPRETQVSHYNPEGSKGIGWTGDDTKGWGPPIERWSSVDSWASALSDWTGIIAAPSEDFTSAFSEIGAEIDALTQSSIHSGQGCLSLCLDSTGLEPHHTEGAESLCDPTPTTQGDKCSPSRGAPGTMVAFSGENTADATVVTLMSGSTSADLDLSPFDESSLATKLSCGRFEVNRDENKSITDCSVLTPDALTDSNVPGGDTQPSLHFNADNRVSIDTLPDLDRARQVEAQRASPTFIMPLAPICLKGSLNNNSCNQLIHEKQNTTKTAERSSPEGLQGLKTSDTVDSFFSRKTIFEEIDDFNRELENFIPIPAENFFISKEKHIACITLDIYDPFVSKPVKPKAIKSEKVDLTHKKTEKMPHKTHKNTSEGKTRSKKDKSSGHHHFTQPSKKQESKCHRVSAQQTSNQQDTHPTIGENHSSENSQSGLEAKEATLVIEAGVVTEKATSKPHGKKKKKHGQNTAPGEPLAEVENGAKSKTAKGRIELFESKLGAKAGKAQKESEQPDVAEIKSQQQSEAKASEGEEPPHPTDSKGHQPKNFTSPLNDDVVKRRRLSEDKFGKIVSILESKLPKSDVSAKGKEAELKTDVGGTRKKAYSEVVKQRIPPKEEPKVVKPIQAVAVSGDPQSLCLWCQFAAVTSAYTVTWSREGTVLAEMKRSAGDESRVSLTISNASHKDLGKYLCQLSSLHGSVSLDYLCSIVSVIFSSPADPVEVSSEEEDAHFSRLLFKDDFLSDQYFGDSHPISMITEKEHFGEGMHRRAFRTKLHAGQIPLLLPGHSCVLKVHNAISYGTKNNEELVQKNFTLAVEECQVQNTAREYIKAYTAAAQSTEAFGDIPEIIPIYLIHRPSNDIPYATLEEELIGDFVKYSVKDGKEINLMRRDSEAGQKCCAFQHWVYQKTDGNLLVTDMQGVGMKLTDVGIATCKKGYKGFKGNCGTSFIDQFKALHLCNVYCEMLGLKSLQPKAKKPASAPKPKSQSSTAPKKKTFGPVVKGKS</sequence>
<feature type="compositionally biased region" description="Low complexity" evidence="11">
    <location>
        <begin position="168"/>
        <end position="184"/>
    </location>
</feature>
<evidence type="ECO:0000256" key="11">
    <source>
        <dbReference type="SAM" id="MobiDB-lite"/>
    </source>
</evidence>
<feature type="region of interest" description="Disordered" evidence="11">
    <location>
        <begin position="793"/>
        <end position="903"/>
    </location>
</feature>
<feature type="region of interest" description="Disordered" evidence="11">
    <location>
        <begin position="347"/>
        <end position="374"/>
    </location>
</feature>
<feature type="region of interest" description="Disordered" evidence="11">
    <location>
        <begin position="698"/>
        <end position="779"/>
    </location>
</feature>
<feature type="compositionally biased region" description="Polar residues" evidence="11">
    <location>
        <begin position="752"/>
        <end position="778"/>
    </location>
</feature>
<feature type="region of interest" description="Disordered" evidence="11">
    <location>
        <begin position="1314"/>
        <end position="1345"/>
    </location>
</feature>
<feature type="compositionally biased region" description="Basic and acidic residues" evidence="11">
    <location>
        <begin position="870"/>
        <end position="885"/>
    </location>
</feature>
<feature type="region of interest" description="Disordered" evidence="11">
    <location>
        <begin position="1"/>
        <end position="23"/>
    </location>
</feature>
<dbReference type="Gene3D" id="3.20.200.10">
    <property type="entry name" value="MHCK/EF2 kinase"/>
    <property type="match status" value="1"/>
</dbReference>
<dbReference type="SUPFAM" id="SSF56112">
    <property type="entry name" value="Protein kinase-like (PK-like)"/>
    <property type="match status" value="1"/>
</dbReference>
<feature type="compositionally biased region" description="Polar residues" evidence="11">
    <location>
        <begin position="348"/>
        <end position="359"/>
    </location>
</feature>
<evidence type="ECO:0000259" key="12">
    <source>
        <dbReference type="PROSITE" id="PS50835"/>
    </source>
</evidence>
<dbReference type="Pfam" id="PF02816">
    <property type="entry name" value="Alpha_kinase"/>
    <property type="match status" value="1"/>
</dbReference>
<dbReference type="Pfam" id="PF00047">
    <property type="entry name" value="ig"/>
    <property type="match status" value="1"/>
</dbReference>
<comment type="similarity">
    <text evidence="1">Belongs to the protein kinase superfamily. Alpha-type protein kinase family. ALPK subfamily.</text>
</comment>
<dbReference type="Gene3D" id="2.60.40.10">
    <property type="entry name" value="Immunoglobulins"/>
    <property type="match status" value="1"/>
</dbReference>
<reference evidence="15" key="1">
    <citation type="submission" date="2020-03" db="EMBL/GenBank/DDBJ databases">
        <title>Evolution of repeat sequences and sex chromosomes of tilapia species revealed by chromosome-level genomes.</title>
        <authorList>
            <person name="Xu L."/>
            <person name="Tao W."/>
            <person name="Wang D."/>
            <person name="Zhou Q."/>
        </authorList>
    </citation>
    <scope>NUCLEOTIDE SEQUENCE [LARGE SCALE GENOMIC DNA]</scope>
    <source>
        <strain evidence="15">Israel</strain>
    </source>
</reference>
<dbReference type="PROSITE" id="PS51158">
    <property type="entry name" value="ALPHA_KINASE"/>
    <property type="match status" value="1"/>
</dbReference>
<dbReference type="EC" id="2.7.11.1" evidence="2"/>
<feature type="region of interest" description="Disordered" evidence="11">
    <location>
        <begin position="158"/>
        <end position="185"/>
    </location>
</feature>
<evidence type="ECO:0000256" key="1">
    <source>
        <dbReference type="ARBA" id="ARBA00008651"/>
    </source>
</evidence>
<evidence type="ECO:0000256" key="9">
    <source>
        <dbReference type="ARBA" id="ARBA00048679"/>
    </source>
</evidence>
<comment type="catalytic activity">
    <reaction evidence="9">
        <text>L-seryl-[protein] + ATP = O-phospho-L-seryl-[protein] + ADP + H(+)</text>
        <dbReference type="Rhea" id="RHEA:17989"/>
        <dbReference type="Rhea" id="RHEA-COMP:9863"/>
        <dbReference type="Rhea" id="RHEA-COMP:11604"/>
        <dbReference type="ChEBI" id="CHEBI:15378"/>
        <dbReference type="ChEBI" id="CHEBI:29999"/>
        <dbReference type="ChEBI" id="CHEBI:30616"/>
        <dbReference type="ChEBI" id="CHEBI:83421"/>
        <dbReference type="ChEBI" id="CHEBI:456216"/>
        <dbReference type="EC" id="2.7.11.1"/>
    </reaction>
</comment>
<dbReference type="SUPFAM" id="SSF48726">
    <property type="entry name" value="Immunoglobulin"/>
    <property type="match status" value="1"/>
</dbReference>
<evidence type="ECO:0000256" key="3">
    <source>
        <dbReference type="ARBA" id="ARBA00022527"/>
    </source>
</evidence>
<keyword evidence="7" id="KW-0393">Immunoglobulin domain</keyword>
<feature type="domain" description="Alpha-type protein kinase" evidence="13">
    <location>
        <begin position="1079"/>
        <end position="1311"/>
    </location>
</feature>
<gene>
    <name evidence="14" type="primary">ALPK2</name>
</gene>
<feature type="compositionally biased region" description="Basic and acidic residues" evidence="11">
    <location>
        <begin position="698"/>
        <end position="732"/>
    </location>
</feature>
<dbReference type="GO" id="GO:0005524">
    <property type="term" value="F:ATP binding"/>
    <property type="evidence" value="ECO:0007669"/>
    <property type="project" value="InterPro"/>
</dbReference>
<evidence type="ECO:0000256" key="7">
    <source>
        <dbReference type="ARBA" id="ARBA00023319"/>
    </source>
</evidence>
<evidence type="ECO:0000256" key="6">
    <source>
        <dbReference type="ARBA" id="ARBA00023157"/>
    </source>
</evidence>
<keyword evidence="4" id="KW-0808">Transferase</keyword>
<dbReference type="Ensembl" id="ENSOABT00000072502.1">
    <property type="protein sequence ID" value="ENSOABP00000067434.1"/>
    <property type="gene ID" value="ENSOABG00000021815.2"/>
</dbReference>
<feature type="compositionally biased region" description="Low complexity" evidence="11">
    <location>
        <begin position="1314"/>
        <end position="1331"/>
    </location>
</feature>
<feature type="compositionally biased region" description="Basic residues" evidence="11">
    <location>
        <begin position="799"/>
        <end position="810"/>
    </location>
</feature>
<evidence type="ECO:0000256" key="4">
    <source>
        <dbReference type="ARBA" id="ARBA00022679"/>
    </source>
</evidence>
<protein>
    <recommendedName>
        <fullName evidence="2">non-specific serine/threonine protein kinase</fullName>
        <ecNumber evidence="2">2.7.11.1</ecNumber>
    </recommendedName>
</protein>
<dbReference type="InterPro" id="IPR004166">
    <property type="entry name" value="a-kinase_dom"/>
</dbReference>
<dbReference type="InterPro" id="IPR036179">
    <property type="entry name" value="Ig-like_dom_sf"/>
</dbReference>
<proteinExistence type="inferred from homology"/>
<evidence type="ECO:0000256" key="5">
    <source>
        <dbReference type="ARBA" id="ARBA00022777"/>
    </source>
</evidence>
<evidence type="ECO:0000259" key="13">
    <source>
        <dbReference type="PROSITE" id="PS51158"/>
    </source>
</evidence>
<feature type="domain" description="Ig-like" evidence="12">
    <location>
        <begin position="961"/>
        <end position="1043"/>
    </location>
</feature>
<evidence type="ECO:0000256" key="2">
    <source>
        <dbReference type="ARBA" id="ARBA00012513"/>
    </source>
</evidence>
<reference evidence="14" key="2">
    <citation type="submission" date="2025-08" db="UniProtKB">
        <authorList>
            <consortium name="Ensembl"/>
        </authorList>
    </citation>
    <scope>IDENTIFICATION</scope>
</reference>
<dbReference type="PANTHER" id="PTHR47091:SF2">
    <property type="entry name" value="ALPHA-PROTEIN KINASE 2"/>
    <property type="match status" value="1"/>
</dbReference>